<accession>A0A143HDY9</accession>
<keyword evidence="3" id="KW-1185">Reference proteome</keyword>
<evidence type="ECO:0000313" key="2">
    <source>
        <dbReference type="EMBL" id="AMW99471.1"/>
    </source>
</evidence>
<keyword evidence="1" id="KW-1133">Transmembrane helix</keyword>
<dbReference type="Proteomes" id="UP000076021">
    <property type="component" value="Chromosome"/>
</dbReference>
<evidence type="ECO:0000313" key="3">
    <source>
        <dbReference type="Proteomes" id="UP000076021"/>
    </source>
</evidence>
<reference evidence="2 3" key="1">
    <citation type="journal article" date="2016" name="Genome Announc.">
        <title>Whole-Genome Sequence of Rummeliibacillus stabekisii Strain PP9 Isolated from Antarctic Soil.</title>
        <authorList>
            <person name="da Mota F.F."/>
            <person name="Vollu R.E."/>
            <person name="Jurelevicius D."/>
            <person name="Seldin L."/>
        </authorList>
    </citation>
    <scope>NUCLEOTIDE SEQUENCE [LARGE SCALE GENOMIC DNA]</scope>
    <source>
        <strain evidence="2 3">PP9</strain>
    </source>
</reference>
<keyword evidence="1" id="KW-0472">Membrane</keyword>
<dbReference type="RefSeq" id="WP_066788465.1">
    <property type="nucleotide sequence ID" value="NZ_CP014806.1"/>
</dbReference>
<keyword evidence="1" id="KW-0812">Transmembrane</keyword>
<gene>
    <name evidence="2" type="ORF">ATY39_08395</name>
</gene>
<dbReference type="STRING" id="241244.ATY39_08395"/>
<dbReference type="EMBL" id="CP014806">
    <property type="protein sequence ID" value="AMW99471.1"/>
    <property type="molecule type" value="Genomic_DNA"/>
</dbReference>
<sequence length="76" mass="8983">MPKKQWNTKKKAQQMGYDDTIHERLAAKQRMAQNRFGNRKPKMPTKPKWVRSLGYIIFIILIAAIVVTAFYIFLNE</sequence>
<evidence type="ECO:0000256" key="1">
    <source>
        <dbReference type="SAM" id="Phobius"/>
    </source>
</evidence>
<dbReference type="OrthoDB" id="9926725at2"/>
<protein>
    <submittedName>
        <fullName evidence="2">Uncharacterized protein</fullName>
    </submittedName>
</protein>
<feature type="transmembrane region" description="Helical" evidence="1">
    <location>
        <begin position="52"/>
        <end position="74"/>
    </location>
</feature>
<reference evidence="3" key="2">
    <citation type="submission" date="2016-03" db="EMBL/GenBank/DDBJ databases">
        <authorList>
            <person name="Ploux O."/>
        </authorList>
    </citation>
    <scope>NUCLEOTIDE SEQUENCE [LARGE SCALE GENOMIC DNA]</scope>
    <source>
        <strain evidence="3">PP9</strain>
    </source>
</reference>
<organism evidence="2 3">
    <name type="scientific">Rummeliibacillus stabekisii</name>
    <dbReference type="NCBI Taxonomy" id="241244"/>
    <lineage>
        <taxon>Bacteria</taxon>
        <taxon>Bacillati</taxon>
        <taxon>Bacillota</taxon>
        <taxon>Bacilli</taxon>
        <taxon>Bacillales</taxon>
        <taxon>Caryophanaceae</taxon>
        <taxon>Rummeliibacillus</taxon>
    </lineage>
</organism>
<name>A0A143HDY9_9BACL</name>
<proteinExistence type="predicted"/>
<dbReference type="AlphaFoldDB" id="A0A143HDY9"/>
<dbReference type="KEGG" id="rst:ATY39_08395"/>